<organism evidence="12 13">
    <name type="scientific">Periplaneta americana</name>
    <name type="common">American cockroach</name>
    <name type="synonym">Blatta americana</name>
    <dbReference type="NCBI Taxonomy" id="6978"/>
    <lineage>
        <taxon>Eukaryota</taxon>
        <taxon>Metazoa</taxon>
        <taxon>Ecdysozoa</taxon>
        <taxon>Arthropoda</taxon>
        <taxon>Hexapoda</taxon>
        <taxon>Insecta</taxon>
        <taxon>Pterygota</taxon>
        <taxon>Neoptera</taxon>
        <taxon>Polyneoptera</taxon>
        <taxon>Dictyoptera</taxon>
        <taxon>Blattodea</taxon>
        <taxon>Blattoidea</taxon>
        <taxon>Blattidae</taxon>
        <taxon>Blattinae</taxon>
        <taxon>Periplaneta</taxon>
    </lineage>
</organism>
<keyword evidence="13" id="KW-1185">Reference proteome</keyword>
<dbReference type="Gene3D" id="3.30.420.10">
    <property type="entry name" value="Ribonuclease H-like superfamily/Ribonuclease H"/>
    <property type="match status" value="1"/>
</dbReference>
<accession>A0ABQ8SHA4</accession>
<evidence type="ECO:0000256" key="7">
    <source>
        <dbReference type="ARBA" id="ARBA00023204"/>
    </source>
</evidence>
<dbReference type="Pfam" id="PF00488">
    <property type="entry name" value="MutS_V"/>
    <property type="match status" value="2"/>
</dbReference>
<dbReference type="Proteomes" id="UP001148838">
    <property type="component" value="Unassembled WGS sequence"/>
</dbReference>
<comment type="similarity">
    <text evidence="2">Belongs to the DNA mismatch repair MutS family. MSH3 subfamily.</text>
</comment>
<gene>
    <name evidence="12" type="ORF">ANN_15417</name>
</gene>
<dbReference type="InterPro" id="IPR045076">
    <property type="entry name" value="MutS"/>
</dbReference>
<comment type="caution">
    <text evidence="12">The sequence shown here is derived from an EMBL/GenBank/DDBJ whole genome shotgun (WGS) entry which is preliminary data.</text>
</comment>
<dbReference type="InterPro" id="IPR001888">
    <property type="entry name" value="Transposase_1"/>
</dbReference>
<keyword evidence="5" id="KW-0067">ATP-binding</keyword>
<keyword evidence="4 9" id="KW-0227">DNA damage</keyword>
<evidence type="ECO:0000256" key="8">
    <source>
        <dbReference type="ARBA" id="ARBA00023242"/>
    </source>
</evidence>
<dbReference type="InterPro" id="IPR007696">
    <property type="entry name" value="DNA_mismatch_repair_MutS_core"/>
</dbReference>
<evidence type="ECO:0000256" key="10">
    <source>
        <dbReference type="SAM" id="MobiDB-lite"/>
    </source>
</evidence>
<dbReference type="InterPro" id="IPR000432">
    <property type="entry name" value="DNA_mismatch_repair_MutS_C"/>
</dbReference>
<sequence>MITSRKKLNDPEANEESDVTENAFLAPKRQKYSSNTGELSGEKSQETKTPAISLSSKTLEKIKYFSAHHDASTSYEKMEYDDLGRKNEEDGKKNKIKLVDNHYSEHCLTASSFIETNNLSSAYNQSPRSPTKSCTTTSSGTNMKYTPLEQQVLELKRKHGGMILMIQTAYKYTFFGEDAEVASRVLNIMVTQHHNFLTAVIPTVRLHVHIRRLVEEGKQKIYWQLKEVYGDTVMNERNVKKWCKMFNNGRTNVHDETRPGRPSLITEDLKTKVNDRILQDRRTSLDELHIAFPDISRSLLGETVLQHLGYHKICARWVPRQLSDQHKTQRMASALTFLMRYHTDGDAFLDQIVTGDETWVSHNTPETKRQSRQWHHPSSPKKPRKFKQTLSTQKVMATVFWDCKGVLLLDFMPKGTMINANRYCETLRNLRRAIQNKRRGMLSRGVVLLHDNARPHTTASTRELLDQFGWEIFDHPPYSPDLAPSDFHLFTKLKDFLVGTRFGSDEELKKTFVILCCAGYKVGVVNQTETAAMKAAGENKNTPFTRELANVYTKATLIGKHVDPLSQEGEFIQGGNFASYIMCIAESPDTVPSSQPKSANLAIVAFDPSTGDTVYDSFEDGPCREELERRFEHLDPAEIIVPQTISQETERLVKHSSARLETLEDGVFNFTGALVQVADFFCAQEDSESNSQKLNSMADLPPLTVVCLSALIHHLKQFGLARALRSNSLRHFTSDSRYVKMDATVLRNLEIFKSGLGTHKGSLIWALDHTRTKFGSRLLHDWVSQPVRDLAILQSRQEAITELLQSESAVVQQLEKILDGIPDIDRGLTTCIHQRIGPPSLCAVLRTLGKLQTDLESVCDFVDADLKSPLLQDLIKDALFNLSNIGPFLQNLNQQAARWDIMDGDKTKLLHDYSAFPSVMKRIDEISSVTKQLDNLKPAIARKLGLLKFDYITVSGQEFLIEVKQNQKKSVPNSWRKISETKQAIRYRSPEVDSLYREMSHLREQLINDCHSAWLLFLSDFNAHYFAHKRAIKNLATLDVLFSLVQVAKQDGYCRPTLLDSEETIIDIEKGRHPVIPLLFTSTEQFVSNNTRLKITVFQSDEECCMILSGPNMGGKSCYIRQVALIAIMAHIGSYVPAECATISILDSVFTRMGARDELFQGRSTLMLELEEASVILRRATCKSLVLLDELGRGTSSCDGTSIAIATLHHLLTESLMLAGNEFQSLGTAIVKEDEYEEVRWDGIVSIVSWRERVFRLWWEERSGPLQSVRSIGQVGWVRCLILFVTHYPAVMELENQYVGKARNYHMAFILHNKDSGSEEILTFLYEVTCGSAGRSYGLNVARLANVPQCLLQRASEKAQMLESWTVSK</sequence>
<keyword evidence="8" id="KW-0539">Nucleus</keyword>
<evidence type="ECO:0000256" key="2">
    <source>
        <dbReference type="ARBA" id="ARBA00007094"/>
    </source>
</evidence>
<dbReference type="InterPro" id="IPR017261">
    <property type="entry name" value="DNA_mismatch_repair_MutS/MSH"/>
</dbReference>
<dbReference type="SMART" id="SM00534">
    <property type="entry name" value="MUTSac"/>
    <property type="match status" value="1"/>
</dbReference>
<keyword evidence="7 9" id="KW-0234">DNA repair</keyword>
<feature type="compositionally biased region" description="Basic residues" evidence="10">
    <location>
        <begin position="370"/>
        <end position="387"/>
    </location>
</feature>
<dbReference type="PANTHER" id="PTHR11361">
    <property type="entry name" value="DNA MISMATCH REPAIR PROTEIN MUTS FAMILY MEMBER"/>
    <property type="match status" value="1"/>
</dbReference>
<dbReference type="PROSITE" id="PS00486">
    <property type="entry name" value="DNA_MISMATCH_REPAIR_2"/>
    <property type="match status" value="1"/>
</dbReference>
<evidence type="ECO:0000256" key="6">
    <source>
        <dbReference type="ARBA" id="ARBA00023125"/>
    </source>
</evidence>
<dbReference type="Gene3D" id="3.40.1170.10">
    <property type="entry name" value="DNA repair protein MutS, domain I"/>
    <property type="match status" value="1"/>
</dbReference>
<keyword evidence="6 9" id="KW-0238">DNA-binding</keyword>
<dbReference type="InterPro" id="IPR036187">
    <property type="entry name" value="DNA_mismatch_repair_MutS_sf"/>
</dbReference>
<name>A0ABQ8SHA4_PERAM</name>
<comment type="function">
    <text evidence="9">Component of the post-replicative DNA mismatch repair system (MMR).</text>
</comment>
<dbReference type="Pfam" id="PF05190">
    <property type="entry name" value="MutS_IV"/>
    <property type="match status" value="1"/>
</dbReference>
<proteinExistence type="inferred from homology"/>
<feature type="region of interest" description="Disordered" evidence="10">
    <location>
        <begin position="121"/>
        <end position="141"/>
    </location>
</feature>
<dbReference type="Pfam" id="PF05188">
    <property type="entry name" value="MutS_II"/>
    <property type="match status" value="1"/>
</dbReference>
<dbReference type="InterPro" id="IPR007695">
    <property type="entry name" value="DNA_mismatch_repair_MutS-lik_N"/>
</dbReference>
<dbReference type="InterPro" id="IPR036678">
    <property type="entry name" value="MutS_con_dom_sf"/>
</dbReference>
<dbReference type="SUPFAM" id="SSF48334">
    <property type="entry name" value="DNA repair protein MutS, domain III"/>
    <property type="match status" value="1"/>
</dbReference>
<dbReference type="Pfam" id="PF01624">
    <property type="entry name" value="MutS_I"/>
    <property type="match status" value="1"/>
</dbReference>
<dbReference type="PIRSF" id="PIRSF037677">
    <property type="entry name" value="DNA_mis_repair_Msh6"/>
    <property type="match status" value="1"/>
</dbReference>
<dbReference type="InterPro" id="IPR016151">
    <property type="entry name" value="DNA_mismatch_repair_MutS_N"/>
</dbReference>
<dbReference type="Pfam" id="PF05192">
    <property type="entry name" value="MutS_III"/>
    <property type="match status" value="1"/>
</dbReference>
<evidence type="ECO:0000256" key="4">
    <source>
        <dbReference type="ARBA" id="ARBA00022763"/>
    </source>
</evidence>
<dbReference type="Gene3D" id="3.30.420.110">
    <property type="entry name" value="MutS, connector domain"/>
    <property type="match status" value="1"/>
</dbReference>
<evidence type="ECO:0000256" key="1">
    <source>
        <dbReference type="ARBA" id="ARBA00004123"/>
    </source>
</evidence>
<comment type="subcellular location">
    <subcellularLocation>
        <location evidence="1">Nucleus</location>
    </subcellularLocation>
</comment>
<reference evidence="12 13" key="1">
    <citation type="journal article" date="2022" name="Allergy">
        <title>Genome assembly and annotation of Periplaneta americana reveal a comprehensive cockroach allergen profile.</title>
        <authorList>
            <person name="Wang L."/>
            <person name="Xiong Q."/>
            <person name="Saelim N."/>
            <person name="Wang L."/>
            <person name="Nong W."/>
            <person name="Wan A.T."/>
            <person name="Shi M."/>
            <person name="Liu X."/>
            <person name="Cao Q."/>
            <person name="Hui J.H.L."/>
            <person name="Sookrung N."/>
            <person name="Leung T.F."/>
            <person name="Tungtrongchitr A."/>
            <person name="Tsui S.K.W."/>
        </authorList>
    </citation>
    <scope>NUCLEOTIDE SEQUENCE [LARGE SCALE GENOMIC DNA]</scope>
    <source>
        <strain evidence="12">PWHHKU_190912</strain>
    </source>
</reference>
<dbReference type="SMART" id="SM00533">
    <property type="entry name" value="MUTSd"/>
    <property type="match status" value="1"/>
</dbReference>
<dbReference type="SUPFAM" id="SSF55271">
    <property type="entry name" value="DNA repair protein MutS, domain I"/>
    <property type="match status" value="1"/>
</dbReference>
<feature type="domain" description="DNA mismatch repair proteins mutS family" evidence="11">
    <location>
        <begin position="1184"/>
        <end position="1200"/>
    </location>
</feature>
<feature type="non-terminal residue" evidence="12">
    <location>
        <position position="1369"/>
    </location>
</feature>
<dbReference type="Pfam" id="PF01359">
    <property type="entry name" value="Transposase_1"/>
    <property type="match status" value="1"/>
</dbReference>
<feature type="region of interest" description="Disordered" evidence="10">
    <location>
        <begin position="1"/>
        <end position="52"/>
    </location>
</feature>
<dbReference type="InterPro" id="IPR007861">
    <property type="entry name" value="DNA_mismatch_repair_MutS_clamp"/>
</dbReference>
<evidence type="ECO:0000256" key="5">
    <source>
        <dbReference type="ARBA" id="ARBA00022840"/>
    </source>
</evidence>
<feature type="region of interest" description="Disordered" evidence="10">
    <location>
        <begin position="362"/>
        <end position="388"/>
    </location>
</feature>
<dbReference type="PANTHER" id="PTHR11361:SF122">
    <property type="entry name" value="DNA MISMATCH REPAIR PROTEIN MSH3"/>
    <property type="match status" value="1"/>
</dbReference>
<evidence type="ECO:0000256" key="9">
    <source>
        <dbReference type="RuleBase" id="RU003756"/>
    </source>
</evidence>
<dbReference type="SUPFAM" id="SSF52540">
    <property type="entry name" value="P-loop containing nucleoside triphosphate hydrolases"/>
    <property type="match status" value="2"/>
</dbReference>
<dbReference type="InterPro" id="IPR036397">
    <property type="entry name" value="RNaseH_sf"/>
</dbReference>
<evidence type="ECO:0000259" key="11">
    <source>
        <dbReference type="PROSITE" id="PS00486"/>
    </source>
</evidence>
<dbReference type="SUPFAM" id="SSF53150">
    <property type="entry name" value="DNA repair protein MutS, domain II"/>
    <property type="match status" value="1"/>
</dbReference>
<dbReference type="EMBL" id="JAJSOF020000027">
    <property type="protein sequence ID" value="KAJ4433160.1"/>
    <property type="molecule type" value="Genomic_DNA"/>
</dbReference>
<keyword evidence="3 9" id="KW-0547">Nucleotide-binding</keyword>
<dbReference type="InterPro" id="IPR007860">
    <property type="entry name" value="DNA_mmatch_repair_MutS_con_dom"/>
</dbReference>
<protein>
    <recommendedName>
        <fullName evidence="11">DNA mismatch repair proteins mutS family domain-containing protein</fullName>
    </recommendedName>
</protein>
<evidence type="ECO:0000256" key="3">
    <source>
        <dbReference type="ARBA" id="ARBA00022741"/>
    </source>
</evidence>
<dbReference type="Gene3D" id="1.10.1420.10">
    <property type="match status" value="2"/>
</dbReference>
<evidence type="ECO:0000313" key="12">
    <source>
        <dbReference type="EMBL" id="KAJ4433160.1"/>
    </source>
</evidence>
<dbReference type="Gene3D" id="3.40.50.300">
    <property type="entry name" value="P-loop containing nucleotide triphosphate hydrolases"/>
    <property type="match status" value="2"/>
</dbReference>
<dbReference type="InterPro" id="IPR027417">
    <property type="entry name" value="P-loop_NTPase"/>
</dbReference>
<evidence type="ECO:0000313" key="13">
    <source>
        <dbReference type="Proteomes" id="UP001148838"/>
    </source>
</evidence>